<sequence>MDNHDHRRRRGEGYHVKKHRTPKDQHQQKQTFNRKYPDRYVEQSGKKLGLVFDLTATTRYYEASEWSKYGVKYEKIFCQGHNIHQQANVVEKFISIVDRYFESHKDEKYIVGVHCTHGINRTGFLICRYLMARKGWDAAKAIASFEASRGIKIERSEYINSLLNHPKSSGSKSRRSSSDNSIVTTWRNSNTSWRNSDGSGSSCRPSSSSSSRNGSRNYSITKSYRSSESWVPNFNSSSSHSRDYHSSHSSFQQQLDPVEEKKCQDATTKLRGLLHVGDSFLPSKK</sequence>
<reference evidence="2" key="1">
    <citation type="submission" date="2022-11" db="UniProtKB">
        <authorList>
            <consortium name="WormBaseParasite"/>
        </authorList>
    </citation>
    <scope>IDENTIFICATION</scope>
</reference>
<organism evidence="1 2">
    <name type="scientific">Panagrolaimus sp. PS1159</name>
    <dbReference type="NCBI Taxonomy" id="55785"/>
    <lineage>
        <taxon>Eukaryota</taxon>
        <taxon>Metazoa</taxon>
        <taxon>Ecdysozoa</taxon>
        <taxon>Nematoda</taxon>
        <taxon>Chromadorea</taxon>
        <taxon>Rhabditida</taxon>
        <taxon>Tylenchina</taxon>
        <taxon>Panagrolaimomorpha</taxon>
        <taxon>Panagrolaimoidea</taxon>
        <taxon>Panagrolaimidae</taxon>
        <taxon>Panagrolaimus</taxon>
    </lineage>
</organism>
<proteinExistence type="predicted"/>
<accession>A0AC35GH24</accession>
<evidence type="ECO:0000313" key="1">
    <source>
        <dbReference type="Proteomes" id="UP000887580"/>
    </source>
</evidence>
<protein>
    <submittedName>
        <fullName evidence="2">Tyrosine specific protein phosphatases domain-containing protein</fullName>
    </submittedName>
</protein>
<dbReference type="WBParaSite" id="PS1159_v2.g5085.t1">
    <property type="protein sequence ID" value="PS1159_v2.g5085.t1"/>
    <property type="gene ID" value="PS1159_v2.g5085"/>
</dbReference>
<name>A0AC35GH24_9BILA</name>
<dbReference type="Proteomes" id="UP000887580">
    <property type="component" value="Unplaced"/>
</dbReference>
<evidence type="ECO:0000313" key="2">
    <source>
        <dbReference type="WBParaSite" id="PS1159_v2.g5085.t1"/>
    </source>
</evidence>